<evidence type="ECO:0008006" key="3">
    <source>
        <dbReference type="Google" id="ProtNLM"/>
    </source>
</evidence>
<dbReference type="EMBL" id="MT141547">
    <property type="protein sequence ID" value="QJA65987.1"/>
    <property type="molecule type" value="Genomic_DNA"/>
</dbReference>
<reference evidence="1" key="1">
    <citation type="submission" date="2020-03" db="EMBL/GenBank/DDBJ databases">
        <title>The deep terrestrial virosphere.</title>
        <authorList>
            <person name="Holmfeldt K."/>
            <person name="Nilsson E."/>
            <person name="Simone D."/>
            <person name="Lopez-Fernandez M."/>
            <person name="Wu X."/>
            <person name="de Brujin I."/>
            <person name="Lundin D."/>
            <person name="Andersson A."/>
            <person name="Bertilsson S."/>
            <person name="Dopson M."/>
        </authorList>
    </citation>
    <scope>NUCLEOTIDE SEQUENCE</scope>
    <source>
        <strain evidence="2">MM415A00178</strain>
        <strain evidence="1">MM415B00368</strain>
    </source>
</reference>
<organism evidence="1">
    <name type="scientific">viral metagenome</name>
    <dbReference type="NCBI Taxonomy" id="1070528"/>
    <lineage>
        <taxon>unclassified sequences</taxon>
        <taxon>metagenomes</taxon>
        <taxon>organismal metagenomes</taxon>
    </lineage>
</organism>
<evidence type="ECO:0000313" key="1">
    <source>
        <dbReference type="EMBL" id="QJA65987.1"/>
    </source>
</evidence>
<gene>
    <name evidence="2" type="ORF">MM415A00178_0022</name>
    <name evidence="1" type="ORF">MM415B00368_0022</name>
</gene>
<sequence>MSQALDLDGFELETCDLEPGDLETEDIDLEGFELEGVETLGEVENRYIRPRHHSLVKARAVKYDRAVDLVRDCGAAILDGERIHVLLSGNFIFGDFIEALLVEFDLFAEDLTLSTLGMSQNNVDSLHNLLDGDYLGSLNLVISDYFWAHNRKNAPYIYEQLDIDNKFQLAVAGTHTKITLLRIRDRKIVITGSANLRSSRCVEEVTIQTDPDLYDFHKDWHDAILTDFATIRKSERASALFDKLTKGSKPREWFLER</sequence>
<proteinExistence type="predicted"/>
<protein>
    <recommendedName>
        <fullName evidence="3">PLD phosphodiesterase domain-containing protein</fullName>
    </recommendedName>
</protein>
<evidence type="ECO:0000313" key="2">
    <source>
        <dbReference type="EMBL" id="QJA84612.1"/>
    </source>
</evidence>
<accession>A0A6M3JAE4</accession>
<dbReference type="AlphaFoldDB" id="A0A6M3JAE4"/>
<dbReference type="EMBL" id="MT142532">
    <property type="protein sequence ID" value="QJA84612.1"/>
    <property type="molecule type" value="Genomic_DNA"/>
</dbReference>
<name>A0A6M3JAE4_9ZZZZ</name>